<dbReference type="EMBL" id="CP073100">
    <property type="protein sequence ID" value="QUE50331.1"/>
    <property type="molecule type" value="Genomic_DNA"/>
</dbReference>
<dbReference type="Gene3D" id="2.60.40.1190">
    <property type="match status" value="1"/>
</dbReference>
<gene>
    <name evidence="1" type="ORF">KBB96_15830</name>
</gene>
<keyword evidence="2" id="KW-1185">Reference proteome</keyword>
<dbReference type="RefSeq" id="WP_211630471.1">
    <property type="nucleotide sequence ID" value="NZ_CP073100.1"/>
</dbReference>
<accession>A0A975G7S0</accession>
<proteinExistence type="predicted"/>
<dbReference type="SUPFAM" id="SSF49344">
    <property type="entry name" value="CBD9-like"/>
    <property type="match status" value="1"/>
</dbReference>
<sequence length="200" mass="22333">MIVFNSPRPLQWGALDVPLLGIGKDWHGTPFEPAAGYALAQDGQRLWFIASHTKPAQIHPSARPGRFQAELWRYDVAELFLADPVSGRYFEFNLAPNGAWWSCEFTAPRVRDQEEDFQMPEVGAFAELAEDGSWAAALAIPLDILKARINYSPETRGNVTFILNSPDQKFLTAAKLSDGEPDYHLPGQFPTLQPRALPQL</sequence>
<protein>
    <recommendedName>
        <fullName evidence="3">DOMON-like domain-containing protein</fullName>
    </recommendedName>
</protein>
<dbReference type="Proteomes" id="UP000676169">
    <property type="component" value="Chromosome"/>
</dbReference>
<evidence type="ECO:0000313" key="1">
    <source>
        <dbReference type="EMBL" id="QUE50331.1"/>
    </source>
</evidence>
<name>A0A975G7S0_9BACT</name>
<dbReference type="AlphaFoldDB" id="A0A975G7S0"/>
<organism evidence="1 2">
    <name type="scientific">Luteolibacter ambystomatis</name>
    <dbReference type="NCBI Taxonomy" id="2824561"/>
    <lineage>
        <taxon>Bacteria</taxon>
        <taxon>Pseudomonadati</taxon>
        <taxon>Verrucomicrobiota</taxon>
        <taxon>Verrucomicrobiia</taxon>
        <taxon>Verrucomicrobiales</taxon>
        <taxon>Verrucomicrobiaceae</taxon>
        <taxon>Luteolibacter</taxon>
    </lineage>
</organism>
<reference evidence="1" key="1">
    <citation type="submission" date="2021-04" db="EMBL/GenBank/DDBJ databases">
        <title>Luteolibacter sp. 32A isolated from the skin of an Anderson's salamander (Ambystoma andersonii).</title>
        <authorList>
            <person name="Spergser J."/>
            <person name="Busse H.-J."/>
        </authorList>
    </citation>
    <scope>NUCLEOTIDE SEQUENCE</scope>
    <source>
        <strain evidence="1">32A</strain>
    </source>
</reference>
<evidence type="ECO:0008006" key="3">
    <source>
        <dbReference type="Google" id="ProtNLM"/>
    </source>
</evidence>
<evidence type="ECO:0000313" key="2">
    <source>
        <dbReference type="Proteomes" id="UP000676169"/>
    </source>
</evidence>
<dbReference type="KEGG" id="lamb:KBB96_15830"/>